<comment type="caution">
    <text evidence="1">The sequence shown here is derived from an EMBL/GenBank/DDBJ whole genome shotgun (WGS) entry which is preliminary data.</text>
</comment>
<gene>
    <name evidence="1" type="ORF">HanXRQr2_Chr13g0592931</name>
</gene>
<name>A0A9K3HCB6_HELAN</name>
<accession>A0A9K3HCB6</accession>
<dbReference type="Gramene" id="mRNA:HanXRQr2_Chr13g0592931">
    <property type="protein sequence ID" value="CDS:HanXRQr2_Chr13g0592931.1"/>
    <property type="gene ID" value="HanXRQr2_Chr13g0592931"/>
</dbReference>
<protein>
    <submittedName>
        <fullName evidence="1">Uncharacterized protein</fullName>
    </submittedName>
</protein>
<keyword evidence="2" id="KW-1185">Reference proteome</keyword>
<evidence type="ECO:0000313" key="2">
    <source>
        <dbReference type="Proteomes" id="UP000215914"/>
    </source>
</evidence>
<dbReference type="AlphaFoldDB" id="A0A9K3HCB6"/>
<evidence type="ECO:0000313" key="1">
    <source>
        <dbReference type="EMBL" id="KAF5773818.1"/>
    </source>
</evidence>
<dbReference type="Proteomes" id="UP000215914">
    <property type="component" value="Unassembled WGS sequence"/>
</dbReference>
<reference evidence="1" key="2">
    <citation type="submission" date="2020-06" db="EMBL/GenBank/DDBJ databases">
        <title>Helianthus annuus Genome sequencing and assembly Release 2.</title>
        <authorList>
            <person name="Gouzy J."/>
            <person name="Langlade N."/>
            <person name="Munos S."/>
        </authorList>
    </citation>
    <scope>NUCLEOTIDE SEQUENCE</scope>
    <source>
        <tissue evidence="1">Leaves</tissue>
    </source>
</reference>
<organism evidence="1 2">
    <name type="scientific">Helianthus annuus</name>
    <name type="common">Common sunflower</name>
    <dbReference type="NCBI Taxonomy" id="4232"/>
    <lineage>
        <taxon>Eukaryota</taxon>
        <taxon>Viridiplantae</taxon>
        <taxon>Streptophyta</taxon>
        <taxon>Embryophyta</taxon>
        <taxon>Tracheophyta</taxon>
        <taxon>Spermatophyta</taxon>
        <taxon>Magnoliopsida</taxon>
        <taxon>eudicotyledons</taxon>
        <taxon>Gunneridae</taxon>
        <taxon>Pentapetalae</taxon>
        <taxon>asterids</taxon>
        <taxon>campanulids</taxon>
        <taxon>Asterales</taxon>
        <taxon>Asteraceae</taxon>
        <taxon>Asteroideae</taxon>
        <taxon>Heliantheae alliance</taxon>
        <taxon>Heliantheae</taxon>
        <taxon>Helianthus</taxon>
    </lineage>
</organism>
<dbReference type="EMBL" id="MNCJ02000328">
    <property type="protein sequence ID" value="KAF5773818.1"/>
    <property type="molecule type" value="Genomic_DNA"/>
</dbReference>
<reference evidence="1" key="1">
    <citation type="journal article" date="2017" name="Nature">
        <title>The sunflower genome provides insights into oil metabolism, flowering and Asterid evolution.</title>
        <authorList>
            <person name="Badouin H."/>
            <person name="Gouzy J."/>
            <person name="Grassa C.J."/>
            <person name="Murat F."/>
            <person name="Staton S.E."/>
            <person name="Cottret L."/>
            <person name="Lelandais-Briere C."/>
            <person name="Owens G.L."/>
            <person name="Carrere S."/>
            <person name="Mayjonade B."/>
            <person name="Legrand L."/>
            <person name="Gill N."/>
            <person name="Kane N.C."/>
            <person name="Bowers J.E."/>
            <person name="Hubner S."/>
            <person name="Bellec A."/>
            <person name="Berard A."/>
            <person name="Berges H."/>
            <person name="Blanchet N."/>
            <person name="Boniface M.C."/>
            <person name="Brunel D."/>
            <person name="Catrice O."/>
            <person name="Chaidir N."/>
            <person name="Claudel C."/>
            <person name="Donnadieu C."/>
            <person name="Faraut T."/>
            <person name="Fievet G."/>
            <person name="Helmstetter N."/>
            <person name="King M."/>
            <person name="Knapp S.J."/>
            <person name="Lai Z."/>
            <person name="Le Paslier M.C."/>
            <person name="Lippi Y."/>
            <person name="Lorenzon L."/>
            <person name="Mandel J.R."/>
            <person name="Marage G."/>
            <person name="Marchand G."/>
            <person name="Marquand E."/>
            <person name="Bret-Mestries E."/>
            <person name="Morien E."/>
            <person name="Nambeesan S."/>
            <person name="Nguyen T."/>
            <person name="Pegot-Espagnet P."/>
            <person name="Pouilly N."/>
            <person name="Raftis F."/>
            <person name="Sallet E."/>
            <person name="Schiex T."/>
            <person name="Thomas J."/>
            <person name="Vandecasteele C."/>
            <person name="Vares D."/>
            <person name="Vear F."/>
            <person name="Vautrin S."/>
            <person name="Crespi M."/>
            <person name="Mangin B."/>
            <person name="Burke J.M."/>
            <person name="Salse J."/>
            <person name="Munos S."/>
            <person name="Vincourt P."/>
            <person name="Rieseberg L.H."/>
            <person name="Langlade N.B."/>
        </authorList>
    </citation>
    <scope>NUCLEOTIDE SEQUENCE</scope>
    <source>
        <tissue evidence="1">Leaves</tissue>
    </source>
</reference>
<proteinExistence type="predicted"/>
<sequence length="52" mass="5950">MELDVVGVLKSGLDAGHYLPCQTKLFVRGVLEMICLNKVYYIVVYEKLLVLY</sequence>